<dbReference type="GeneID" id="136822119"/>
<protein>
    <submittedName>
        <fullName evidence="2">Uncharacterized protein</fullName>
    </submittedName>
</protein>
<accession>A0A7M5VD05</accession>
<feature type="compositionally biased region" description="Basic and acidic residues" evidence="1">
    <location>
        <begin position="312"/>
        <end position="344"/>
    </location>
</feature>
<reference evidence="2" key="1">
    <citation type="submission" date="2021-01" db="UniProtKB">
        <authorList>
            <consortium name="EnsemblMetazoa"/>
        </authorList>
    </citation>
    <scope>IDENTIFICATION</scope>
</reference>
<feature type="compositionally biased region" description="Basic residues" evidence="1">
    <location>
        <begin position="290"/>
        <end position="303"/>
    </location>
</feature>
<feature type="compositionally biased region" description="Low complexity" evidence="1">
    <location>
        <begin position="173"/>
        <end position="189"/>
    </location>
</feature>
<feature type="region of interest" description="Disordered" evidence="1">
    <location>
        <begin position="549"/>
        <end position="638"/>
    </location>
</feature>
<dbReference type="AlphaFoldDB" id="A0A7M5VD05"/>
<dbReference type="EnsemblMetazoa" id="CLYHEMT010660.1">
    <property type="protein sequence ID" value="CLYHEMP010660.1"/>
    <property type="gene ID" value="CLYHEMG010660"/>
</dbReference>
<feature type="region of interest" description="Disordered" evidence="1">
    <location>
        <begin position="202"/>
        <end position="229"/>
    </location>
</feature>
<dbReference type="RefSeq" id="XP_066934443.1">
    <property type="nucleotide sequence ID" value="XM_067078342.1"/>
</dbReference>
<feature type="compositionally biased region" description="Low complexity" evidence="1">
    <location>
        <begin position="103"/>
        <end position="119"/>
    </location>
</feature>
<feature type="region of interest" description="Disordered" evidence="1">
    <location>
        <begin position="419"/>
        <end position="497"/>
    </location>
</feature>
<feature type="compositionally biased region" description="Low complexity" evidence="1">
    <location>
        <begin position="620"/>
        <end position="631"/>
    </location>
</feature>
<evidence type="ECO:0000256" key="1">
    <source>
        <dbReference type="SAM" id="MobiDB-lite"/>
    </source>
</evidence>
<organism evidence="2 3">
    <name type="scientific">Clytia hemisphaerica</name>
    <dbReference type="NCBI Taxonomy" id="252671"/>
    <lineage>
        <taxon>Eukaryota</taxon>
        <taxon>Metazoa</taxon>
        <taxon>Cnidaria</taxon>
        <taxon>Hydrozoa</taxon>
        <taxon>Hydroidolina</taxon>
        <taxon>Leptothecata</taxon>
        <taxon>Obeliida</taxon>
        <taxon>Clytiidae</taxon>
        <taxon>Clytia</taxon>
    </lineage>
</organism>
<name>A0A7M5VD05_9CNID</name>
<dbReference type="OrthoDB" id="10678075at2759"/>
<feature type="region of interest" description="Disordered" evidence="1">
    <location>
        <begin position="82"/>
        <end position="142"/>
    </location>
</feature>
<feature type="compositionally biased region" description="Basic and acidic residues" evidence="1">
    <location>
        <begin position="279"/>
        <end position="289"/>
    </location>
</feature>
<feature type="region of interest" description="Disordered" evidence="1">
    <location>
        <begin position="161"/>
        <end position="189"/>
    </location>
</feature>
<proteinExistence type="predicted"/>
<feature type="compositionally biased region" description="Polar residues" evidence="1">
    <location>
        <begin position="253"/>
        <end position="275"/>
    </location>
</feature>
<feature type="region of interest" description="Disordered" evidence="1">
    <location>
        <begin position="245"/>
        <end position="358"/>
    </location>
</feature>
<feature type="compositionally biased region" description="Basic and acidic residues" evidence="1">
    <location>
        <begin position="92"/>
        <end position="101"/>
    </location>
</feature>
<evidence type="ECO:0000313" key="3">
    <source>
        <dbReference type="Proteomes" id="UP000594262"/>
    </source>
</evidence>
<evidence type="ECO:0000313" key="2">
    <source>
        <dbReference type="EnsemblMetazoa" id="CLYHEMP010660.1"/>
    </source>
</evidence>
<dbReference type="Proteomes" id="UP000594262">
    <property type="component" value="Unplaced"/>
</dbReference>
<sequence>MRRKSMKKKMRGVIKTHGKAILQYAVQYHYRSADGEDEVFHRNSITFENTILSPLKRSMSENGYLNAETAVQNLTITTSANTTTKPQFKRQKSLDLEEDQQRSVSPSSSPKMFSSPEGSINTNRRDSNASSDSQKSAKKPASLDEIQDLYSALQDLVKTNVSTTPLPERRTKMLSPSPMSSPRLSDRSLTVPEKTLRKISSKITPSSSFEKEQCEGSPTPRLKHRRGVSTGTMDSVINLMRISPFPGRKFSHDVNTTSQKDSKKLSTSKTPNMVSSKAGKKERNSGDHGKRWKGSKLFHRLRSKSNAELSDNDDKLSTDDEECVREKNRRMSEADALKLKRNRDSGLTPPQRKSLQEEKNKDIENLVASLTIKSSDSNLLQTPKETFTNPLNELNQLESWFEKASVALNPNVGRYILNDESSSDAASPNVRANRFRKKNGNKRTGPGIRRANSNVGTSHRNKEERRAKRNKMTSKSFDATGLAHAKSTPDLSKTGVESEDILNDTGISYKVLGQLNHFTENRVRDLTPKDNKKESKRVSLDANSVKRLPDTPLFYVPGDEENGRLSSSELSKTFKRQKSEGSMFYTEEQSKNAKNLLSPPAESANSYEKPQRSESLSTPNKSNNKRSNNNKIKNKTRPKSMFDYFDQEILGEDPNDEVWSSEEKDIVQQNNFDNNANFCRAKIMNNAHRLSLCDLTKTTVVQEKTLWDKFSKVAASKKAKALMA</sequence>
<feature type="compositionally biased region" description="Polar residues" evidence="1">
    <location>
        <begin position="603"/>
        <end position="619"/>
    </location>
</feature>
<keyword evidence="3" id="KW-1185">Reference proteome</keyword>